<sequence length="145" mass="16161">MRTDSRLSRVLHILLHLARQPDHPMTSDQIAAMLNTNAAVIRRTMAGLRKSGYVSSEKGHGGGWSIACDFSTITLLDIYHAVGSPQLFAIGFEQHEPNCVVEQTVNHSLDDTLQQAKNLILERFKTISLANLNDDFIQRYCAAIQ</sequence>
<dbReference type="EMBL" id="WEKT01000003">
    <property type="protein sequence ID" value="MZI92158.1"/>
    <property type="molecule type" value="Genomic_DNA"/>
</dbReference>
<dbReference type="Pfam" id="PF02082">
    <property type="entry name" value="Rrf2"/>
    <property type="match status" value="1"/>
</dbReference>
<proteinExistence type="predicted"/>
<dbReference type="InterPro" id="IPR036388">
    <property type="entry name" value="WH-like_DNA-bd_sf"/>
</dbReference>
<organism evidence="1 2">
    <name type="scientific">Vibrio eleionomae</name>
    <dbReference type="NCBI Taxonomy" id="2653505"/>
    <lineage>
        <taxon>Bacteria</taxon>
        <taxon>Pseudomonadati</taxon>
        <taxon>Pseudomonadota</taxon>
        <taxon>Gammaproteobacteria</taxon>
        <taxon>Vibrionales</taxon>
        <taxon>Vibrionaceae</taxon>
        <taxon>Vibrio</taxon>
    </lineage>
</organism>
<name>A0A7X4LHQ5_9VIBR</name>
<keyword evidence="2" id="KW-1185">Reference proteome</keyword>
<dbReference type="Gene3D" id="1.10.10.10">
    <property type="entry name" value="Winged helix-like DNA-binding domain superfamily/Winged helix DNA-binding domain"/>
    <property type="match status" value="1"/>
</dbReference>
<protein>
    <submittedName>
        <fullName evidence="1">Helix-turn-helix domain-containing protein</fullName>
    </submittedName>
</protein>
<reference evidence="1 2" key="1">
    <citation type="submission" date="2019-10" db="EMBL/GenBank/DDBJ databases">
        <title>Vibrio sp. nov. isolated from a shrimp pond.</title>
        <authorList>
            <person name="Gomez-Gil B."/>
            <person name="Enciso-Ibarra J."/>
            <person name="Enciso-Ibarra K."/>
            <person name="Bolan-Mejia C."/>
        </authorList>
    </citation>
    <scope>NUCLEOTIDE SEQUENCE [LARGE SCALE GENOMIC DNA]</scope>
    <source>
        <strain evidence="1 2">CAIM 722</strain>
    </source>
</reference>
<gene>
    <name evidence="1" type="ORF">F9817_02920</name>
</gene>
<dbReference type="PROSITE" id="PS51197">
    <property type="entry name" value="HTH_RRF2_2"/>
    <property type="match status" value="1"/>
</dbReference>
<dbReference type="RefSeq" id="WP_161153466.1">
    <property type="nucleotide sequence ID" value="NZ_WEKT01000003.1"/>
</dbReference>
<dbReference type="PANTHER" id="PTHR33221:SF15">
    <property type="entry name" value="HTH-TYPE TRANSCRIPTIONAL REGULATOR YWGB-RELATED"/>
    <property type="match status" value="1"/>
</dbReference>
<dbReference type="SUPFAM" id="SSF46785">
    <property type="entry name" value="Winged helix' DNA-binding domain"/>
    <property type="match status" value="1"/>
</dbReference>
<dbReference type="InterPro" id="IPR036390">
    <property type="entry name" value="WH_DNA-bd_sf"/>
</dbReference>
<dbReference type="InterPro" id="IPR000944">
    <property type="entry name" value="Tscrpt_reg_Rrf2"/>
</dbReference>
<dbReference type="Proteomes" id="UP000462621">
    <property type="component" value="Unassembled WGS sequence"/>
</dbReference>
<evidence type="ECO:0000313" key="1">
    <source>
        <dbReference type="EMBL" id="MZI92158.1"/>
    </source>
</evidence>
<dbReference type="GO" id="GO:0005829">
    <property type="term" value="C:cytosol"/>
    <property type="evidence" value="ECO:0007669"/>
    <property type="project" value="TreeGrafter"/>
</dbReference>
<evidence type="ECO:0000313" key="2">
    <source>
        <dbReference type="Proteomes" id="UP000462621"/>
    </source>
</evidence>
<dbReference type="FunFam" id="1.10.10.10:FF:000138">
    <property type="entry name" value="Rrf2 family transcriptional regulator"/>
    <property type="match status" value="1"/>
</dbReference>
<comment type="caution">
    <text evidence="1">The sequence shown here is derived from an EMBL/GenBank/DDBJ whole genome shotgun (WGS) entry which is preliminary data.</text>
</comment>
<accession>A0A7X4LHQ5</accession>
<dbReference type="AlphaFoldDB" id="A0A7X4LHQ5"/>
<dbReference type="GO" id="GO:0003700">
    <property type="term" value="F:DNA-binding transcription factor activity"/>
    <property type="evidence" value="ECO:0007669"/>
    <property type="project" value="TreeGrafter"/>
</dbReference>
<dbReference type="PANTHER" id="PTHR33221">
    <property type="entry name" value="WINGED HELIX-TURN-HELIX TRANSCRIPTIONAL REGULATOR, RRF2 FAMILY"/>
    <property type="match status" value="1"/>
</dbReference>